<feature type="domain" description="HDOD" evidence="1">
    <location>
        <begin position="39"/>
        <end position="233"/>
    </location>
</feature>
<dbReference type="CDD" id="cd00077">
    <property type="entry name" value="HDc"/>
    <property type="match status" value="1"/>
</dbReference>
<dbReference type="Pfam" id="PF08668">
    <property type="entry name" value="HDOD"/>
    <property type="match status" value="1"/>
</dbReference>
<dbReference type="SUPFAM" id="SSF109604">
    <property type="entry name" value="HD-domain/PDEase-like"/>
    <property type="match status" value="1"/>
</dbReference>
<comment type="caution">
    <text evidence="2">The sequence shown here is derived from an EMBL/GenBank/DDBJ whole genome shotgun (WGS) entry which is preliminary data.</text>
</comment>
<gene>
    <name evidence="2" type="ORF">F6V25_02750</name>
</gene>
<dbReference type="EMBL" id="VZQZ01000001">
    <property type="protein sequence ID" value="KAB0667630.1"/>
    <property type="molecule type" value="Genomic_DNA"/>
</dbReference>
<protein>
    <submittedName>
        <fullName evidence="2">HDOD domain-containing protein</fullName>
    </submittedName>
</protein>
<evidence type="ECO:0000313" key="2">
    <source>
        <dbReference type="EMBL" id="KAB0667630.1"/>
    </source>
</evidence>
<dbReference type="InterPro" id="IPR003607">
    <property type="entry name" value="HD/PDEase_dom"/>
</dbReference>
<dbReference type="InterPro" id="IPR013976">
    <property type="entry name" value="HDOD"/>
</dbReference>
<dbReference type="Gene3D" id="1.10.3210.10">
    <property type="entry name" value="Hypothetical protein af1432"/>
    <property type="match status" value="1"/>
</dbReference>
<evidence type="ECO:0000313" key="3">
    <source>
        <dbReference type="Proteomes" id="UP000420562"/>
    </source>
</evidence>
<evidence type="ECO:0000259" key="1">
    <source>
        <dbReference type="PROSITE" id="PS51833"/>
    </source>
</evidence>
<dbReference type="PANTHER" id="PTHR33525:SF3">
    <property type="entry name" value="RIBONUCLEASE Y"/>
    <property type="match status" value="1"/>
</dbReference>
<dbReference type="Proteomes" id="UP000420562">
    <property type="component" value="Unassembled WGS sequence"/>
</dbReference>
<proteinExistence type="predicted"/>
<dbReference type="PROSITE" id="PS51833">
    <property type="entry name" value="HDOD"/>
    <property type="match status" value="1"/>
</dbReference>
<name>A0A7J4ZVU4_9BACT</name>
<dbReference type="InterPro" id="IPR052340">
    <property type="entry name" value="RNase_Y/CdgJ"/>
</dbReference>
<reference evidence="2 3" key="1">
    <citation type="submission" date="2019-09" db="EMBL/GenBank/DDBJ databases">
        <title>Geobacter sp. Red96, a novel strain isolated from paddy soil.</title>
        <authorList>
            <person name="Xu Z."/>
            <person name="Masuda Y."/>
            <person name="Itoh H."/>
            <person name="Senoo K."/>
        </authorList>
    </citation>
    <scope>NUCLEOTIDE SEQUENCE [LARGE SCALE GENOMIC DNA]</scope>
    <source>
        <strain evidence="2 3">Red96</strain>
    </source>
</reference>
<dbReference type="AlphaFoldDB" id="A0A7J4ZVU4"/>
<keyword evidence="3" id="KW-1185">Reference proteome</keyword>
<dbReference type="InterPro" id="IPR006675">
    <property type="entry name" value="HDIG_dom"/>
</dbReference>
<sequence>MEASRIQGIPQPADRKERLLDKAAMMIKARKLFKDVSDLPTIPVIVSRVIRLLDDHESNPDEVADLILSDQVLAARVIRVVNSPLYMPGSKITSVKRALLYLGFRSVREMILTSYFVDGFKAPEQPFDMNIFWMHSFSVGSMSRRIAAMVGYNDTELAYMVGIIHDIGKVFFGHYLREEYGEMLAHINYTRSTTYDAELEYFGTTHSEVGLCLAQRWNFPPVYSDVISHHHTSELAIEDPLLTAIVALADFFCLAYTISDSVAQATKPDRSEEYAWNLLKQHSRHPLPDNLGDFFFMLSDEYVEVFREVNQLFNTMTTA</sequence>
<dbReference type="NCBIfam" id="TIGR00277">
    <property type="entry name" value="HDIG"/>
    <property type="match status" value="1"/>
</dbReference>
<organism evidence="2 3">
    <name type="scientific">Oryzomonas japonica</name>
    <dbReference type="NCBI Taxonomy" id="2603858"/>
    <lineage>
        <taxon>Bacteria</taxon>
        <taxon>Pseudomonadati</taxon>
        <taxon>Thermodesulfobacteriota</taxon>
        <taxon>Desulfuromonadia</taxon>
        <taxon>Geobacterales</taxon>
        <taxon>Geobacteraceae</taxon>
        <taxon>Oryzomonas</taxon>
    </lineage>
</organism>
<dbReference type="PANTHER" id="PTHR33525">
    <property type="match status" value="1"/>
</dbReference>
<accession>A0A7J4ZVU4</accession>